<dbReference type="Proteomes" id="UP001156706">
    <property type="component" value="Unassembled WGS sequence"/>
</dbReference>
<sequence length="135" mass="14052">MLRLKSTLAALLLAAAPMLALADKAFDGVWQAQHGEYLIVTTSGTVLIGMELIPNSASQPELAGPLSGTWADTLLAQLGQAGEFAGTLNSGKLSLPMRGRLLAPGELEVTVLGCSRPGESCADTASMVVRYKKVL</sequence>
<protein>
    <submittedName>
        <fullName evidence="2">Uncharacterized protein</fullName>
    </submittedName>
</protein>
<dbReference type="RefSeq" id="WP_284195631.1">
    <property type="nucleotide sequence ID" value="NZ_BSOG01000001.1"/>
</dbReference>
<evidence type="ECO:0000313" key="3">
    <source>
        <dbReference type="Proteomes" id="UP001156706"/>
    </source>
</evidence>
<name>A0ABQ5YC52_9NEIS</name>
<keyword evidence="3" id="KW-1185">Reference proteome</keyword>
<feature type="chain" id="PRO_5045402143" evidence="1">
    <location>
        <begin position="23"/>
        <end position="135"/>
    </location>
</feature>
<feature type="signal peptide" evidence="1">
    <location>
        <begin position="1"/>
        <end position="22"/>
    </location>
</feature>
<reference evidence="3" key="1">
    <citation type="journal article" date="2019" name="Int. J. Syst. Evol. Microbiol.">
        <title>The Global Catalogue of Microorganisms (GCM) 10K type strain sequencing project: providing services to taxonomists for standard genome sequencing and annotation.</title>
        <authorList>
            <consortium name="The Broad Institute Genomics Platform"/>
            <consortium name="The Broad Institute Genome Sequencing Center for Infectious Disease"/>
            <person name="Wu L."/>
            <person name="Ma J."/>
        </authorList>
    </citation>
    <scope>NUCLEOTIDE SEQUENCE [LARGE SCALE GENOMIC DNA]</scope>
    <source>
        <strain evidence="3">NBRC 110044</strain>
    </source>
</reference>
<proteinExistence type="predicted"/>
<dbReference type="EMBL" id="BSOG01000001">
    <property type="protein sequence ID" value="GLR12510.1"/>
    <property type="molecule type" value="Genomic_DNA"/>
</dbReference>
<accession>A0ABQ5YC52</accession>
<evidence type="ECO:0000256" key="1">
    <source>
        <dbReference type="SAM" id="SignalP"/>
    </source>
</evidence>
<organism evidence="2 3">
    <name type="scientific">Chitinimonas prasina</name>
    <dbReference type="NCBI Taxonomy" id="1434937"/>
    <lineage>
        <taxon>Bacteria</taxon>
        <taxon>Pseudomonadati</taxon>
        <taxon>Pseudomonadota</taxon>
        <taxon>Betaproteobacteria</taxon>
        <taxon>Neisseriales</taxon>
        <taxon>Chitinibacteraceae</taxon>
        <taxon>Chitinimonas</taxon>
    </lineage>
</organism>
<evidence type="ECO:0000313" key="2">
    <source>
        <dbReference type="EMBL" id="GLR12510.1"/>
    </source>
</evidence>
<keyword evidence="1" id="KW-0732">Signal</keyword>
<comment type="caution">
    <text evidence="2">The sequence shown here is derived from an EMBL/GenBank/DDBJ whole genome shotgun (WGS) entry which is preliminary data.</text>
</comment>
<gene>
    <name evidence="2" type="ORF">GCM10007907_13000</name>
</gene>